<dbReference type="PANTHER" id="PTHR10900:SF77">
    <property type="entry name" value="FI19380P1"/>
    <property type="match status" value="1"/>
</dbReference>
<dbReference type="InterPro" id="IPR050904">
    <property type="entry name" value="Adhesion/Biosynth-related"/>
</dbReference>
<dbReference type="PANTHER" id="PTHR10900">
    <property type="entry name" value="PERIOSTIN-RELATED"/>
    <property type="match status" value="1"/>
</dbReference>
<dbReference type="SMART" id="SM00554">
    <property type="entry name" value="FAS1"/>
    <property type="match status" value="1"/>
</dbReference>
<feature type="signal peptide" evidence="1">
    <location>
        <begin position="1"/>
        <end position="20"/>
    </location>
</feature>
<accession>A0ABS0L0J1</accession>
<dbReference type="SUPFAM" id="SSF82153">
    <property type="entry name" value="FAS1 domain"/>
    <property type="match status" value="1"/>
</dbReference>
<dbReference type="InterPro" id="IPR000782">
    <property type="entry name" value="FAS1_domain"/>
</dbReference>
<sequence length="206" mass="21409">MNKITRSAALAFCAAGLLLAGCGTDQPATEASTEPEGMTFQDSAAMSTDSARMGKPQGVEVGGARMTPDKDLVANAVNSKEHTTLVSAVQAAGLAETLKGPGPYTVFAPSNAAFNNLPYGAMAGLMRPESKEKLQGVLKYHVIPSRIMAADLRDGQQLTTLSGDKIKVSVKDGKVKINNANVTISDVVSSNGITHVIDQVLLPPAE</sequence>
<organism evidence="3 4">
    <name type="scientific">Hymenobacter guriensis</name>
    <dbReference type="NCBI Taxonomy" id="2793065"/>
    <lineage>
        <taxon>Bacteria</taxon>
        <taxon>Pseudomonadati</taxon>
        <taxon>Bacteroidota</taxon>
        <taxon>Cytophagia</taxon>
        <taxon>Cytophagales</taxon>
        <taxon>Hymenobacteraceae</taxon>
        <taxon>Hymenobacter</taxon>
    </lineage>
</organism>
<dbReference type="EMBL" id="JADWYK010000004">
    <property type="protein sequence ID" value="MBG8553632.1"/>
    <property type="molecule type" value="Genomic_DNA"/>
</dbReference>
<dbReference type="PROSITE" id="PS50213">
    <property type="entry name" value="FAS1"/>
    <property type="match status" value="1"/>
</dbReference>
<evidence type="ECO:0000313" key="4">
    <source>
        <dbReference type="Proteomes" id="UP000601099"/>
    </source>
</evidence>
<feature type="domain" description="FAS1" evidence="2">
    <location>
        <begin position="69"/>
        <end position="201"/>
    </location>
</feature>
<name>A0ABS0L0J1_9BACT</name>
<feature type="chain" id="PRO_5045244937" evidence="1">
    <location>
        <begin position="21"/>
        <end position="206"/>
    </location>
</feature>
<evidence type="ECO:0000313" key="3">
    <source>
        <dbReference type="EMBL" id="MBG8553632.1"/>
    </source>
</evidence>
<gene>
    <name evidence="3" type="ORF">I5L79_08745</name>
</gene>
<dbReference type="InterPro" id="IPR036378">
    <property type="entry name" value="FAS1_dom_sf"/>
</dbReference>
<dbReference type="Gene3D" id="2.30.180.10">
    <property type="entry name" value="FAS1 domain"/>
    <property type="match status" value="1"/>
</dbReference>
<protein>
    <submittedName>
        <fullName evidence="3">Fasciclin domain-containing protein</fullName>
    </submittedName>
</protein>
<dbReference type="RefSeq" id="WP_196954653.1">
    <property type="nucleotide sequence ID" value="NZ_JADWYK010000004.1"/>
</dbReference>
<keyword evidence="1" id="KW-0732">Signal</keyword>
<dbReference type="Proteomes" id="UP000601099">
    <property type="component" value="Unassembled WGS sequence"/>
</dbReference>
<evidence type="ECO:0000259" key="2">
    <source>
        <dbReference type="PROSITE" id="PS50213"/>
    </source>
</evidence>
<dbReference type="Pfam" id="PF02469">
    <property type="entry name" value="Fasciclin"/>
    <property type="match status" value="1"/>
</dbReference>
<evidence type="ECO:0000256" key="1">
    <source>
        <dbReference type="SAM" id="SignalP"/>
    </source>
</evidence>
<dbReference type="PROSITE" id="PS51257">
    <property type="entry name" value="PROKAR_LIPOPROTEIN"/>
    <property type="match status" value="1"/>
</dbReference>
<comment type="caution">
    <text evidence="3">The sequence shown here is derived from an EMBL/GenBank/DDBJ whole genome shotgun (WGS) entry which is preliminary data.</text>
</comment>
<proteinExistence type="predicted"/>
<reference evidence="3 4" key="1">
    <citation type="submission" date="2020-11" db="EMBL/GenBank/DDBJ databases">
        <title>Hymenobacter sp.</title>
        <authorList>
            <person name="Kim M.K."/>
        </authorList>
    </citation>
    <scope>NUCLEOTIDE SEQUENCE [LARGE SCALE GENOMIC DNA]</scope>
    <source>
        <strain evidence="3 4">BT594</strain>
    </source>
</reference>
<keyword evidence="4" id="KW-1185">Reference proteome</keyword>